<dbReference type="SUPFAM" id="SSF141868">
    <property type="entry name" value="EAL domain-like"/>
    <property type="match status" value="1"/>
</dbReference>
<keyword evidence="3" id="KW-1185">Reference proteome</keyword>
<dbReference type="Proteomes" id="UP000546200">
    <property type="component" value="Unassembled WGS sequence"/>
</dbReference>
<reference evidence="2 3" key="1">
    <citation type="submission" date="2020-08" db="EMBL/GenBank/DDBJ databases">
        <title>Genomic Encyclopedia of Type Strains, Phase IV (KMG-IV): sequencing the most valuable type-strain genomes for metagenomic binning, comparative biology and taxonomic classification.</title>
        <authorList>
            <person name="Goeker M."/>
        </authorList>
    </citation>
    <scope>NUCLEOTIDE SEQUENCE [LARGE SCALE GENOMIC DNA]</scope>
    <source>
        <strain evidence="2 3">DSM 100044</strain>
    </source>
</reference>
<dbReference type="InterPro" id="IPR050706">
    <property type="entry name" value="Cyclic-di-GMP_PDE-like"/>
</dbReference>
<dbReference type="InterPro" id="IPR001633">
    <property type="entry name" value="EAL_dom"/>
</dbReference>
<dbReference type="InterPro" id="IPR035919">
    <property type="entry name" value="EAL_sf"/>
</dbReference>
<evidence type="ECO:0000259" key="1">
    <source>
        <dbReference type="PROSITE" id="PS50883"/>
    </source>
</evidence>
<feature type="domain" description="EAL" evidence="1">
    <location>
        <begin position="1"/>
        <end position="154"/>
    </location>
</feature>
<dbReference type="CDD" id="cd01948">
    <property type="entry name" value="EAL"/>
    <property type="match status" value="1"/>
</dbReference>
<proteinExistence type="predicted"/>
<gene>
    <name evidence="2" type="ORF">FHS94_002903</name>
</gene>
<dbReference type="AlphaFoldDB" id="A0A7W9EVA0"/>
<dbReference type="PANTHER" id="PTHR33121:SF70">
    <property type="entry name" value="SIGNALING PROTEIN YKOW"/>
    <property type="match status" value="1"/>
</dbReference>
<name>A0A7W9EVA0_9SPHN</name>
<accession>A0A7W9EVA0</accession>
<dbReference type="SMART" id="SM00052">
    <property type="entry name" value="EAL"/>
    <property type="match status" value="1"/>
</dbReference>
<dbReference type="RefSeq" id="WP_184058920.1">
    <property type="nucleotide sequence ID" value="NZ_JACIJK010000008.1"/>
</dbReference>
<dbReference type="Pfam" id="PF00563">
    <property type="entry name" value="EAL"/>
    <property type="match status" value="1"/>
</dbReference>
<organism evidence="2 3">
    <name type="scientific">Sphingomonas aerophila</name>
    <dbReference type="NCBI Taxonomy" id="1344948"/>
    <lineage>
        <taxon>Bacteria</taxon>
        <taxon>Pseudomonadati</taxon>
        <taxon>Pseudomonadota</taxon>
        <taxon>Alphaproteobacteria</taxon>
        <taxon>Sphingomonadales</taxon>
        <taxon>Sphingomonadaceae</taxon>
        <taxon>Sphingomonas</taxon>
    </lineage>
</organism>
<dbReference type="EMBL" id="JACIJK010000008">
    <property type="protein sequence ID" value="MBB5716046.1"/>
    <property type="molecule type" value="Genomic_DNA"/>
</dbReference>
<sequence length="162" mass="17402">MDASYTHVFARPAQAGEGPIAQLELEITETTVLRHDSQSTKALKRLKGAGVGIAFDDFGTGFASLSLLQKYPLTRLKIDRSFISRIDRKAGDAAIVEAVIRMATSLRLSVIAEGVENAEQEAALIELGCLEAQGYRYGRPMPASDIVGRYLSSPGTSLRSSG</sequence>
<protein>
    <submittedName>
        <fullName evidence="2">EAL domain-containing protein (Putative c-di-GMP-specific phosphodiesterase class I)</fullName>
    </submittedName>
</protein>
<dbReference type="PROSITE" id="PS50883">
    <property type="entry name" value="EAL"/>
    <property type="match status" value="1"/>
</dbReference>
<evidence type="ECO:0000313" key="2">
    <source>
        <dbReference type="EMBL" id="MBB5716046.1"/>
    </source>
</evidence>
<comment type="caution">
    <text evidence="2">The sequence shown here is derived from an EMBL/GenBank/DDBJ whole genome shotgun (WGS) entry which is preliminary data.</text>
</comment>
<dbReference type="GO" id="GO:0071111">
    <property type="term" value="F:cyclic-guanylate-specific phosphodiesterase activity"/>
    <property type="evidence" value="ECO:0007669"/>
    <property type="project" value="InterPro"/>
</dbReference>
<dbReference type="Gene3D" id="3.20.20.450">
    <property type="entry name" value="EAL domain"/>
    <property type="match status" value="1"/>
</dbReference>
<evidence type="ECO:0000313" key="3">
    <source>
        <dbReference type="Proteomes" id="UP000546200"/>
    </source>
</evidence>
<dbReference type="PANTHER" id="PTHR33121">
    <property type="entry name" value="CYCLIC DI-GMP PHOSPHODIESTERASE PDEF"/>
    <property type="match status" value="1"/>
</dbReference>